<proteinExistence type="predicted"/>
<gene>
    <name evidence="1" type="ORF">SMTD_LOCUS18508</name>
</gene>
<evidence type="ECO:0000313" key="2">
    <source>
        <dbReference type="Proteomes" id="UP000269396"/>
    </source>
</evidence>
<organism evidence="1 2">
    <name type="scientific">Schistosoma mattheei</name>
    <dbReference type="NCBI Taxonomy" id="31246"/>
    <lineage>
        <taxon>Eukaryota</taxon>
        <taxon>Metazoa</taxon>
        <taxon>Spiralia</taxon>
        <taxon>Lophotrochozoa</taxon>
        <taxon>Platyhelminthes</taxon>
        <taxon>Trematoda</taxon>
        <taxon>Digenea</taxon>
        <taxon>Strigeidida</taxon>
        <taxon>Schistosomatoidea</taxon>
        <taxon>Schistosomatidae</taxon>
        <taxon>Schistosoma</taxon>
    </lineage>
</organism>
<dbReference type="Proteomes" id="UP000269396">
    <property type="component" value="Unassembled WGS sequence"/>
</dbReference>
<dbReference type="EMBL" id="UZAL01040607">
    <property type="protein sequence ID" value="VDP77276.1"/>
    <property type="molecule type" value="Genomic_DNA"/>
</dbReference>
<name>A0A183PVX2_9TREM</name>
<sequence length="70" mass="7861">MVVGGDQQGFVLFGTRQQGIPILMDLEYTDNIVMIIESSNLNTDSSEWGGSWCKNVWDSLSKKKRCFSAQ</sequence>
<reference evidence="1 2" key="1">
    <citation type="submission" date="2018-11" db="EMBL/GenBank/DDBJ databases">
        <authorList>
            <consortium name="Pathogen Informatics"/>
        </authorList>
    </citation>
    <scope>NUCLEOTIDE SEQUENCE [LARGE SCALE GENOMIC DNA]</scope>
    <source>
        <strain>Denwood</strain>
        <strain evidence="2">Zambia</strain>
    </source>
</reference>
<protein>
    <submittedName>
        <fullName evidence="1">Uncharacterized protein</fullName>
    </submittedName>
</protein>
<accession>A0A183PVX2</accession>
<evidence type="ECO:0000313" key="1">
    <source>
        <dbReference type="EMBL" id="VDP77276.1"/>
    </source>
</evidence>
<keyword evidence="2" id="KW-1185">Reference proteome</keyword>
<dbReference type="AlphaFoldDB" id="A0A183PVX2"/>